<organism evidence="2 3">
    <name type="scientific">Eubacterium callanderi</name>
    <dbReference type="NCBI Taxonomy" id="53442"/>
    <lineage>
        <taxon>Bacteria</taxon>
        <taxon>Bacillati</taxon>
        <taxon>Bacillota</taxon>
        <taxon>Clostridia</taxon>
        <taxon>Eubacteriales</taxon>
        <taxon>Eubacteriaceae</taxon>
        <taxon>Eubacterium</taxon>
    </lineage>
</organism>
<dbReference type="HOGENOM" id="CLU_186745_0_0_9"/>
<dbReference type="Proteomes" id="UP000006873">
    <property type="component" value="Chromosome"/>
</dbReference>
<keyword evidence="1" id="KW-1277">Toxin-antitoxin system</keyword>
<accession>E3GDG9</accession>
<dbReference type="Pfam" id="PF05016">
    <property type="entry name" value="ParE_toxin"/>
    <property type="match status" value="1"/>
</dbReference>
<dbReference type="GeneID" id="68362985"/>
<evidence type="ECO:0000313" key="3">
    <source>
        <dbReference type="Proteomes" id="UP000006873"/>
    </source>
</evidence>
<evidence type="ECO:0008006" key="4">
    <source>
        <dbReference type="Google" id="ProtNLM"/>
    </source>
</evidence>
<sequence>MSDAYSVSYSPEAMDDLREIYAYIAFSLLVPETAKKQVNRIRKEVRSLDFMPSRHSLVDWEPWKRNALINKIDVLRKKQLQMSLMNFVPLYF</sequence>
<dbReference type="Gene3D" id="3.30.2310.20">
    <property type="entry name" value="RelE-like"/>
    <property type="match status" value="1"/>
</dbReference>
<dbReference type="AlphaFoldDB" id="E3GDG9"/>
<keyword evidence="3" id="KW-1185">Reference proteome</keyword>
<evidence type="ECO:0000256" key="1">
    <source>
        <dbReference type="ARBA" id="ARBA00022649"/>
    </source>
</evidence>
<evidence type="ECO:0000313" key="2">
    <source>
        <dbReference type="EMBL" id="ADO36774.1"/>
    </source>
</evidence>
<name>E3GDG9_9FIRM</name>
<dbReference type="eggNOG" id="COG3668">
    <property type="taxonomic scope" value="Bacteria"/>
</dbReference>
<reference key="1">
    <citation type="submission" date="2010-09" db="EMBL/GenBank/DDBJ databases">
        <authorList>
            <person name="Roh H."/>
            <person name="Ko H.-J."/>
            <person name="Kim D."/>
            <person name="Choi D.G."/>
            <person name="Park S."/>
            <person name="Kim S."/>
            <person name="Kim K.H."/>
            <person name="Chang I.S."/>
            <person name="Choi I.-G."/>
        </authorList>
    </citation>
    <scope>NUCLEOTIDE SEQUENCE</scope>
    <source>
        <strain>KIST612</strain>
    </source>
</reference>
<reference evidence="2 3" key="2">
    <citation type="journal article" date="2011" name="J. Bacteriol.">
        <title>Complete genome sequence of a carbon monoxide-utilizing acetogen, Eubacterium limosum KIST612.</title>
        <authorList>
            <person name="Roh H."/>
            <person name="Ko H.J."/>
            <person name="Kim D."/>
            <person name="Choi D.G."/>
            <person name="Park S."/>
            <person name="Kim S."/>
            <person name="Chang I.S."/>
            <person name="Choi I.G."/>
        </authorList>
    </citation>
    <scope>NUCLEOTIDE SEQUENCE [LARGE SCALE GENOMIC DNA]</scope>
    <source>
        <strain evidence="2 3">KIST612</strain>
    </source>
</reference>
<gene>
    <name evidence="2" type="ordered locus">ELI_1788</name>
</gene>
<dbReference type="RefSeq" id="WP_013380095.1">
    <property type="nucleotide sequence ID" value="NC_014624.2"/>
</dbReference>
<dbReference type="KEGG" id="elm:ELI_1788"/>
<dbReference type="InterPro" id="IPR007712">
    <property type="entry name" value="RelE/ParE_toxin"/>
</dbReference>
<protein>
    <recommendedName>
        <fullName evidence="4">Type II toxin-antitoxin system RelE/ParE family toxin</fullName>
    </recommendedName>
</protein>
<dbReference type="InterPro" id="IPR035093">
    <property type="entry name" value="RelE/ParE_toxin_dom_sf"/>
</dbReference>
<proteinExistence type="predicted"/>
<dbReference type="EMBL" id="CP002273">
    <property type="protein sequence ID" value="ADO36774.1"/>
    <property type="molecule type" value="Genomic_DNA"/>
</dbReference>